<gene>
    <name evidence="3" type="ORF">P3H78_15965</name>
</gene>
<sequence length="309" mass="33856">MLAIHTQHAILAAGGAVPTTTAPWWGTALGAGIGAIGAGIVSSVVAVLNNRSSRKQLKQQLERQEAMLDKQLDAQREQHTTQVQAQLRQHSEQLQAQQRDSLAALEAQAERGRLDIDAQRQREFEQRHAEREQWRLEARQKTYVDYVTAAERLRDTVAALARLLSGTSPVAGGSLQPSELSRLTATQEHIHTLYEAAFQQAQVVRLAGPRDVARHAQNLSLVMNEYLNYSDERIRAAQQNRRCENLRDWQDSVRRMQDHLEAFLDAAYLVVNAAPAASLAASLPAQSAGTPQSNGAPPGPSPLHAPGGD</sequence>
<reference evidence="3 4" key="1">
    <citation type="submission" date="2023-03" db="EMBL/GenBank/DDBJ databases">
        <title>Draft genome sequence of Streptomyces sp. K1PA1 isolated from peat swamp forest in Thailand.</title>
        <authorList>
            <person name="Klaysubun C."/>
            <person name="Duangmal K."/>
        </authorList>
    </citation>
    <scope>NUCLEOTIDE SEQUENCE [LARGE SCALE GENOMIC DNA]</scope>
    <source>
        <strain evidence="3 4">K1PA1</strain>
    </source>
</reference>
<evidence type="ECO:0008006" key="5">
    <source>
        <dbReference type="Google" id="ProtNLM"/>
    </source>
</evidence>
<feature type="compositionally biased region" description="Polar residues" evidence="1">
    <location>
        <begin position="80"/>
        <end position="100"/>
    </location>
</feature>
<keyword evidence="2" id="KW-0812">Transmembrane</keyword>
<evidence type="ECO:0000313" key="4">
    <source>
        <dbReference type="Proteomes" id="UP001221150"/>
    </source>
</evidence>
<feature type="region of interest" description="Disordered" evidence="1">
    <location>
        <begin position="73"/>
        <end position="102"/>
    </location>
</feature>
<dbReference type="RefSeq" id="WP_276109654.1">
    <property type="nucleotide sequence ID" value="NZ_JARJBB010000007.1"/>
</dbReference>
<keyword evidence="4" id="KW-1185">Reference proteome</keyword>
<evidence type="ECO:0000256" key="2">
    <source>
        <dbReference type="SAM" id="Phobius"/>
    </source>
</evidence>
<keyword evidence="2" id="KW-0472">Membrane</keyword>
<feature type="region of interest" description="Disordered" evidence="1">
    <location>
        <begin position="281"/>
        <end position="309"/>
    </location>
</feature>
<feature type="transmembrane region" description="Helical" evidence="2">
    <location>
        <begin position="24"/>
        <end position="48"/>
    </location>
</feature>
<accession>A0ABT6A638</accession>
<keyword evidence="2" id="KW-1133">Transmembrane helix</keyword>
<comment type="caution">
    <text evidence="3">The sequence shown here is derived from an EMBL/GenBank/DDBJ whole genome shotgun (WGS) entry which is preliminary data.</text>
</comment>
<evidence type="ECO:0000256" key="1">
    <source>
        <dbReference type="SAM" id="MobiDB-lite"/>
    </source>
</evidence>
<dbReference type="EMBL" id="JARJBB010000007">
    <property type="protein sequence ID" value="MDF3300099.1"/>
    <property type="molecule type" value="Genomic_DNA"/>
</dbReference>
<organism evidence="3 4">
    <name type="scientific">Streptomyces tropicalis</name>
    <dbReference type="NCBI Taxonomy" id="3034234"/>
    <lineage>
        <taxon>Bacteria</taxon>
        <taxon>Bacillati</taxon>
        <taxon>Actinomycetota</taxon>
        <taxon>Actinomycetes</taxon>
        <taxon>Kitasatosporales</taxon>
        <taxon>Streptomycetaceae</taxon>
        <taxon>Streptomyces</taxon>
    </lineage>
</organism>
<name>A0ABT6A638_9ACTN</name>
<dbReference type="Proteomes" id="UP001221150">
    <property type="component" value="Unassembled WGS sequence"/>
</dbReference>
<proteinExistence type="predicted"/>
<evidence type="ECO:0000313" key="3">
    <source>
        <dbReference type="EMBL" id="MDF3300099.1"/>
    </source>
</evidence>
<protein>
    <recommendedName>
        <fullName evidence="5">Secreted protein</fullName>
    </recommendedName>
</protein>